<keyword evidence="5 9" id="KW-0812">Transmembrane</keyword>
<dbReference type="PROSITE" id="PS50928">
    <property type="entry name" value="ABC_TM1"/>
    <property type="match status" value="1"/>
</dbReference>
<proteinExistence type="inferred from homology"/>
<dbReference type="RefSeq" id="WP_064253160.1">
    <property type="nucleotide sequence ID" value="NZ_CP013109.1"/>
</dbReference>
<comment type="subcellular location">
    <subcellularLocation>
        <location evidence="1">Cell inner membrane</location>
        <topology evidence="1">Multi-pass membrane protein</topology>
    </subcellularLocation>
    <subcellularLocation>
        <location evidence="9">Cell membrane</location>
        <topology evidence="9">Multi-pass membrane protein</topology>
    </subcellularLocation>
</comment>
<keyword evidence="3 9" id="KW-0813">Transport</keyword>
<protein>
    <submittedName>
        <fullName evidence="10">Glutamate Aspartate transport system permease protein GltJ</fullName>
    </submittedName>
</protein>
<keyword evidence="8 9" id="KW-0472">Membrane</keyword>
<feature type="transmembrane region" description="Helical" evidence="9">
    <location>
        <begin position="123"/>
        <end position="140"/>
    </location>
</feature>
<organism evidence="10 11">
    <name type="scientific">Sinorhizobium americanum</name>
    <dbReference type="NCBI Taxonomy" id="194963"/>
    <lineage>
        <taxon>Bacteria</taxon>
        <taxon>Pseudomonadati</taxon>
        <taxon>Pseudomonadota</taxon>
        <taxon>Alphaproteobacteria</taxon>
        <taxon>Hyphomicrobiales</taxon>
        <taxon>Rhizobiaceae</taxon>
        <taxon>Sinorhizobium/Ensifer group</taxon>
        <taxon>Sinorhizobium</taxon>
    </lineage>
</organism>
<evidence type="ECO:0000256" key="6">
    <source>
        <dbReference type="ARBA" id="ARBA00022970"/>
    </source>
</evidence>
<feature type="transmembrane region" description="Helical" evidence="9">
    <location>
        <begin position="76"/>
        <end position="102"/>
    </location>
</feature>
<dbReference type="EMBL" id="CP013109">
    <property type="protein sequence ID" value="APG93393.1"/>
    <property type="molecule type" value="Genomic_DNA"/>
</dbReference>
<geneLocation type="plasmid" evidence="10 11">
    <name>B</name>
</geneLocation>
<dbReference type="PANTHER" id="PTHR30614:SF37">
    <property type="entry name" value="AMINO-ACID ABC TRANSPORTER PERMEASE PROTEIN YHDX-RELATED"/>
    <property type="match status" value="1"/>
</dbReference>
<accession>A0A1L3LTK2</accession>
<feature type="transmembrane region" description="Helical" evidence="9">
    <location>
        <begin position="15"/>
        <end position="33"/>
    </location>
</feature>
<evidence type="ECO:0000256" key="7">
    <source>
        <dbReference type="ARBA" id="ARBA00022989"/>
    </source>
</evidence>
<keyword evidence="7 9" id="KW-1133">Transmembrane helix</keyword>
<dbReference type="Gene3D" id="1.10.3720.10">
    <property type="entry name" value="MetI-like"/>
    <property type="match status" value="2"/>
</dbReference>
<dbReference type="InterPro" id="IPR043429">
    <property type="entry name" value="ArtM/GltK/GlnP/TcyL/YhdX-like"/>
</dbReference>
<evidence type="ECO:0000256" key="3">
    <source>
        <dbReference type="ARBA" id="ARBA00022448"/>
    </source>
</evidence>
<dbReference type="AlphaFoldDB" id="A0A1L3LTK2"/>
<evidence type="ECO:0000256" key="9">
    <source>
        <dbReference type="RuleBase" id="RU363032"/>
    </source>
</evidence>
<evidence type="ECO:0000256" key="8">
    <source>
        <dbReference type="ARBA" id="ARBA00023136"/>
    </source>
</evidence>
<dbReference type="Pfam" id="PF00528">
    <property type="entry name" value="BPD_transp_1"/>
    <property type="match status" value="1"/>
</dbReference>
<dbReference type="GO" id="GO:0022857">
    <property type="term" value="F:transmembrane transporter activity"/>
    <property type="evidence" value="ECO:0007669"/>
    <property type="project" value="InterPro"/>
</dbReference>
<dbReference type="KEGG" id="same:SAMCFNEI73_pB0195"/>
<dbReference type="GO" id="GO:0043190">
    <property type="term" value="C:ATP-binding cassette (ABC) transporter complex"/>
    <property type="evidence" value="ECO:0007669"/>
    <property type="project" value="InterPro"/>
</dbReference>
<evidence type="ECO:0000256" key="2">
    <source>
        <dbReference type="ARBA" id="ARBA00010072"/>
    </source>
</evidence>
<feature type="transmembrane region" description="Helical" evidence="9">
    <location>
        <begin position="253"/>
        <end position="272"/>
    </location>
</feature>
<evidence type="ECO:0000256" key="1">
    <source>
        <dbReference type="ARBA" id="ARBA00004429"/>
    </source>
</evidence>
<dbReference type="InterPro" id="IPR000515">
    <property type="entry name" value="MetI-like"/>
</dbReference>
<keyword evidence="10" id="KW-0614">Plasmid</keyword>
<dbReference type="PANTHER" id="PTHR30614">
    <property type="entry name" value="MEMBRANE COMPONENT OF AMINO ACID ABC TRANSPORTER"/>
    <property type="match status" value="1"/>
</dbReference>
<keyword evidence="11" id="KW-1185">Reference proteome</keyword>
<feature type="transmembrane region" description="Helical" evidence="9">
    <location>
        <begin position="353"/>
        <end position="375"/>
    </location>
</feature>
<dbReference type="CDD" id="cd06261">
    <property type="entry name" value="TM_PBP2"/>
    <property type="match status" value="1"/>
</dbReference>
<keyword evidence="6" id="KW-0029">Amino-acid transport</keyword>
<dbReference type="SUPFAM" id="SSF161098">
    <property type="entry name" value="MetI-like"/>
    <property type="match status" value="1"/>
</dbReference>
<dbReference type="InterPro" id="IPR010065">
    <property type="entry name" value="AA_ABC_transptr_permease_3TM"/>
</dbReference>
<evidence type="ECO:0000256" key="4">
    <source>
        <dbReference type="ARBA" id="ARBA00022475"/>
    </source>
</evidence>
<dbReference type="InterPro" id="IPR035906">
    <property type="entry name" value="MetI-like_sf"/>
</dbReference>
<feature type="transmembrane region" description="Helical" evidence="9">
    <location>
        <begin position="206"/>
        <end position="233"/>
    </location>
</feature>
<comment type="similarity">
    <text evidence="2">Belongs to the binding-protein-dependent transport system permease family. HisMQ subfamily.</text>
</comment>
<dbReference type="OrthoDB" id="9808531at2"/>
<dbReference type="NCBIfam" id="TIGR01726">
    <property type="entry name" value="HEQRo_perm_3TM"/>
    <property type="match status" value="1"/>
</dbReference>
<keyword evidence="4" id="KW-1003">Cell membrane</keyword>
<reference evidence="10 11" key="1">
    <citation type="submission" date="2015-10" db="EMBL/GenBank/DDBJ databases">
        <title>Genomic differences between typical nodule nitrogen-fixing rhizobial strains and those coming from bean seeds.</title>
        <authorList>
            <person name="Peralta H."/>
            <person name="Aguilar-Vera A."/>
            <person name="Diaz R."/>
            <person name="Mora Y."/>
            <person name="Martinez-Batallar G."/>
            <person name="Salazar E."/>
            <person name="Vargas-Lagunas C."/>
            <person name="Encarnacion S."/>
            <person name="Girard L."/>
            <person name="Mora J."/>
        </authorList>
    </citation>
    <scope>NUCLEOTIDE SEQUENCE [LARGE SCALE GENOMIC DNA]</scope>
    <source>
        <strain evidence="10 11">CFNEI 73</strain>
        <plasmid evidence="10 11">B</plasmid>
    </source>
</reference>
<feature type="transmembrane region" description="Helical" evidence="9">
    <location>
        <begin position="172"/>
        <end position="194"/>
    </location>
</feature>
<evidence type="ECO:0000256" key="5">
    <source>
        <dbReference type="ARBA" id="ARBA00022692"/>
    </source>
</evidence>
<gene>
    <name evidence="10" type="primary">gltJ</name>
    <name evidence="10" type="ORF">SAMCFNEI73_pB0195</name>
</gene>
<dbReference type="Proteomes" id="UP000182306">
    <property type="component" value="Plasmid B"/>
</dbReference>
<sequence length="385" mass="41991">MIIQSLSGHRKSRNMAWQIIAVVVIVAIMGWMFQNAQQNYEVRNLNFGWDFLTRSGNIPIGETLVAYATGDANYRVFVVGLLNTILVAVIGIALSTLFGTILGIARLSGNMIASRAALSYVEYVRNVPLLAHLFIIYFLLQKLPPIRSAWSLGDLAYLSNRGLVVPALSGGAFSNTFLVASLIFLTIALFSHLLRRTTVGVGTFPTSILIFATKAGLILSAISLVCFSASMEVSIPQFDRRRFVGGWSVTPEFLSIVLGLTIYYSSFIAEIVRGGILSVPRGQWESAAALGLKRQQSLRLVVLPQALRLIIPPATSQYLDLAKMTSLAIVIGFPDLVSVTNSIINDTGRAIEAVALIMFAFLMINLTISIFMNWLNGRVALVGRS</sequence>
<dbReference type="GO" id="GO:0006865">
    <property type="term" value="P:amino acid transport"/>
    <property type="evidence" value="ECO:0007669"/>
    <property type="project" value="UniProtKB-KW"/>
</dbReference>
<name>A0A1L3LTK2_9HYPH</name>
<evidence type="ECO:0000313" key="11">
    <source>
        <dbReference type="Proteomes" id="UP000182306"/>
    </source>
</evidence>
<evidence type="ECO:0000313" key="10">
    <source>
        <dbReference type="EMBL" id="APG93393.1"/>
    </source>
</evidence>